<protein>
    <submittedName>
        <fullName evidence="2">Uncharacterized protein</fullName>
    </submittedName>
</protein>
<feature type="compositionally biased region" description="Low complexity" evidence="1">
    <location>
        <begin position="69"/>
        <end position="79"/>
    </location>
</feature>
<gene>
    <name evidence="2" type="ORF">yc1106_03547</name>
</gene>
<name>A0A9Q8Z8L2_CURCL</name>
<evidence type="ECO:0000256" key="1">
    <source>
        <dbReference type="SAM" id="MobiDB-lite"/>
    </source>
</evidence>
<feature type="compositionally biased region" description="Basic and acidic residues" evidence="1">
    <location>
        <begin position="150"/>
        <end position="167"/>
    </location>
</feature>
<dbReference type="OrthoDB" id="3778454at2759"/>
<dbReference type="EMBL" id="CP089275">
    <property type="protein sequence ID" value="USP76273.1"/>
    <property type="molecule type" value="Genomic_DNA"/>
</dbReference>
<evidence type="ECO:0000313" key="3">
    <source>
        <dbReference type="Proteomes" id="UP001056012"/>
    </source>
</evidence>
<sequence>MDTSVRYQTVPNMDYARYLDSTRSSHHIGHKANLSGATMLDLLSGPEGSLAAAYQTSNSRPHSSKSRRPSYASSTTTQLRQTNRTLVEIVQSAQSELAIQRQAMLDMQSRILQLESALYNNNTGSVPRIIDATKRSKSQIKPSQSMPLKIEQRRDTTTRSKPTKLDRAPSMPEFWESPSRFSGFNFNFDLLETVPKNQPVPQQPHQAPEVYKPLPLQPTSTTTLPKNVTLENGQTSTRMSRDDIMDRTSMYHEAVSDIKEHVIEYEKVKVPFPPLLHSPPKSSRSKVAPTTHDGDDELTALPQMPTTSFPEAQRSVSRNRKGIKSMLIYRTFSKSFKSDCTHTFDRRSSHYAQV</sequence>
<feature type="compositionally biased region" description="Polar residues" evidence="1">
    <location>
        <begin position="304"/>
        <end position="316"/>
    </location>
</feature>
<feature type="region of interest" description="Disordered" evidence="1">
    <location>
        <begin position="134"/>
        <end position="173"/>
    </location>
</feature>
<reference evidence="2" key="1">
    <citation type="submission" date="2021-12" db="EMBL/GenBank/DDBJ databases">
        <title>Curvularia clavata genome.</title>
        <authorList>
            <person name="Cao Y."/>
        </authorList>
    </citation>
    <scope>NUCLEOTIDE SEQUENCE</scope>
    <source>
        <strain evidence="2">Yc1106</strain>
    </source>
</reference>
<organism evidence="2 3">
    <name type="scientific">Curvularia clavata</name>
    <dbReference type="NCBI Taxonomy" id="95742"/>
    <lineage>
        <taxon>Eukaryota</taxon>
        <taxon>Fungi</taxon>
        <taxon>Dikarya</taxon>
        <taxon>Ascomycota</taxon>
        <taxon>Pezizomycotina</taxon>
        <taxon>Dothideomycetes</taxon>
        <taxon>Pleosporomycetidae</taxon>
        <taxon>Pleosporales</taxon>
        <taxon>Pleosporineae</taxon>
        <taxon>Pleosporaceae</taxon>
        <taxon>Curvularia</taxon>
    </lineage>
</organism>
<keyword evidence="3" id="KW-1185">Reference proteome</keyword>
<dbReference type="VEuPathDB" id="FungiDB:yc1106_03547"/>
<accession>A0A9Q8Z8L2</accession>
<feature type="region of interest" description="Disordered" evidence="1">
    <location>
        <begin position="51"/>
        <end position="79"/>
    </location>
</feature>
<evidence type="ECO:0000313" key="2">
    <source>
        <dbReference type="EMBL" id="USP76273.1"/>
    </source>
</evidence>
<feature type="region of interest" description="Disordered" evidence="1">
    <location>
        <begin position="274"/>
        <end position="318"/>
    </location>
</feature>
<proteinExistence type="predicted"/>
<dbReference type="AlphaFoldDB" id="A0A9Q8Z8L2"/>
<dbReference type="Proteomes" id="UP001056012">
    <property type="component" value="Chromosome 2"/>
</dbReference>